<feature type="region of interest" description="Disordered" evidence="1">
    <location>
        <begin position="32"/>
        <end position="63"/>
    </location>
</feature>
<proteinExistence type="predicted"/>
<keyword evidence="4" id="KW-1185">Reference proteome</keyword>
<name>A0AAN8XNH2_HALRR</name>
<feature type="compositionally biased region" description="Polar residues" evidence="1">
    <location>
        <begin position="53"/>
        <end position="63"/>
    </location>
</feature>
<sequence length="119" mass="13280">MGWLSLLAMGTMACLCVIPQLAAAGRQSPRHHISYNGNHRYRRDSDSSKENTDTGSSLTSSHSVMARTNIQESGLVASDDRYVIGHFPTTFGTCPHQCHVWIRRRCLPDYNCLRNLSSV</sequence>
<gene>
    <name evidence="3" type="ORF">SK128_000988</name>
</gene>
<feature type="chain" id="PRO_5042906544" evidence="2">
    <location>
        <begin position="25"/>
        <end position="119"/>
    </location>
</feature>
<protein>
    <submittedName>
        <fullName evidence="3">Uncharacterized protein</fullName>
    </submittedName>
</protein>
<evidence type="ECO:0000313" key="4">
    <source>
        <dbReference type="Proteomes" id="UP001381693"/>
    </source>
</evidence>
<accession>A0AAN8XNH2</accession>
<evidence type="ECO:0000313" key="3">
    <source>
        <dbReference type="EMBL" id="KAK7081335.1"/>
    </source>
</evidence>
<comment type="caution">
    <text evidence="3">The sequence shown here is derived from an EMBL/GenBank/DDBJ whole genome shotgun (WGS) entry which is preliminary data.</text>
</comment>
<dbReference type="Proteomes" id="UP001381693">
    <property type="component" value="Unassembled WGS sequence"/>
</dbReference>
<keyword evidence="2" id="KW-0732">Signal</keyword>
<feature type="signal peptide" evidence="2">
    <location>
        <begin position="1"/>
        <end position="24"/>
    </location>
</feature>
<evidence type="ECO:0000256" key="1">
    <source>
        <dbReference type="SAM" id="MobiDB-lite"/>
    </source>
</evidence>
<reference evidence="3 4" key="1">
    <citation type="submission" date="2023-11" db="EMBL/GenBank/DDBJ databases">
        <title>Halocaridina rubra genome assembly.</title>
        <authorList>
            <person name="Smith C."/>
        </authorList>
    </citation>
    <scope>NUCLEOTIDE SEQUENCE [LARGE SCALE GENOMIC DNA]</scope>
    <source>
        <strain evidence="3">EP-1</strain>
        <tissue evidence="3">Whole</tissue>
    </source>
</reference>
<evidence type="ECO:0000256" key="2">
    <source>
        <dbReference type="SAM" id="SignalP"/>
    </source>
</evidence>
<feature type="compositionally biased region" description="Basic and acidic residues" evidence="1">
    <location>
        <begin position="43"/>
        <end position="52"/>
    </location>
</feature>
<dbReference type="AlphaFoldDB" id="A0AAN8XNH2"/>
<organism evidence="3 4">
    <name type="scientific">Halocaridina rubra</name>
    <name type="common">Hawaiian red shrimp</name>
    <dbReference type="NCBI Taxonomy" id="373956"/>
    <lineage>
        <taxon>Eukaryota</taxon>
        <taxon>Metazoa</taxon>
        <taxon>Ecdysozoa</taxon>
        <taxon>Arthropoda</taxon>
        <taxon>Crustacea</taxon>
        <taxon>Multicrustacea</taxon>
        <taxon>Malacostraca</taxon>
        <taxon>Eumalacostraca</taxon>
        <taxon>Eucarida</taxon>
        <taxon>Decapoda</taxon>
        <taxon>Pleocyemata</taxon>
        <taxon>Caridea</taxon>
        <taxon>Atyoidea</taxon>
        <taxon>Atyidae</taxon>
        <taxon>Halocaridina</taxon>
    </lineage>
</organism>
<dbReference type="EMBL" id="JAXCGZ010005255">
    <property type="protein sequence ID" value="KAK7081335.1"/>
    <property type="molecule type" value="Genomic_DNA"/>
</dbReference>